<sequence>MKMHIRADILYPLYFAELCKMLPKRAPFIFKSIARKNRDNDLGWKCFGEPAFNLYAAATYKKRAIMAGILAPAPAVQRYHMIRSASQNDVDRLLFDKIGEKPFWGLPPGGKVEEQVIFLRYHVDVGDKSDWPTQHEWLRDRLVALYDVFTGFL</sequence>
<accession>A0ABU8XM84</accession>
<protein>
    <submittedName>
        <fullName evidence="1">Uncharacterized protein</fullName>
    </submittedName>
</protein>
<name>A0ABU8XM84_9PROT</name>
<evidence type="ECO:0000313" key="2">
    <source>
        <dbReference type="Proteomes" id="UP001375743"/>
    </source>
</evidence>
<proteinExistence type="predicted"/>
<gene>
    <name evidence="1" type="ORF">U1T56_03975</name>
</gene>
<reference evidence="1 2" key="1">
    <citation type="submission" date="2024-01" db="EMBL/GenBank/DDBJ databases">
        <title>Multi-omics insights into the function and evolution of sodium benzoate biodegradation pathways in Benzoatithermus flavus gen. nov., sp. nov. from hot spring.</title>
        <authorList>
            <person name="Hu C.-J."/>
            <person name="Li W.-J."/>
        </authorList>
    </citation>
    <scope>NUCLEOTIDE SEQUENCE [LARGE SCALE GENOMIC DNA]</scope>
    <source>
        <strain evidence="1 2">SYSU G07066</strain>
    </source>
</reference>
<dbReference type="RefSeq" id="WP_418158152.1">
    <property type="nucleotide sequence ID" value="NZ_JBBLZC010000003.1"/>
</dbReference>
<organism evidence="1 2">
    <name type="scientific">Benzoatithermus flavus</name>
    <dbReference type="NCBI Taxonomy" id="3108223"/>
    <lineage>
        <taxon>Bacteria</taxon>
        <taxon>Pseudomonadati</taxon>
        <taxon>Pseudomonadota</taxon>
        <taxon>Alphaproteobacteria</taxon>
        <taxon>Geminicoccales</taxon>
        <taxon>Geminicoccaceae</taxon>
        <taxon>Benzoatithermus</taxon>
    </lineage>
</organism>
<dbReference type="EMBL" id="JBBLZC010000003">
    <property type="protein sequence ID" value="MEK0082296.1"/>
    <property type="molecule type" value="Genomic_DNA"/>
</dbReference>
<comment type="caution">
    <text evidence="1">The sequence shown here is derived from an EMBL/GenBank/DDBJ whole genome shotgun (WGS) entry which is preliminary data.</text>
</comment>
<keyword evidence="2" id="KW-1185">Reference proteome</keyword>
<dbReference type="Proteomes" id="UP001375743">
    <property type="component" value="Unassembled WGS sequence"/>
</dbReference>
<evidence type="ECO:0000313" key="1">
    <source>
        <dbReference type="EMBL" id="MEK0082296.1"/>
    </source>
</evidence>